<evidence type="ECO:0000256" key="1">
    <source>
        <dbReference type="SAM" id="MobiDB-lite"/>
    </source>
</evidence>
<evidence type="ECO:0000256" key="2">
    <source>
        <dbReference type="SAM" id="SignalP"/>
    </source>
</evidence>
<proteinExistence type="predicted"/>
<dbReference type="EMBL" id="JACHIJ010000010">
    <property type="protein sequence ID" value="MBB5055028.1"/>
    <property type="molecule type" value="Genomic_DNA"/>
</dbReference>
<evidence type="ECO:0008006" key="5">
    <source>
        <dbReference type="Google" id="ProtNLM"/>
    </source>
</evidence>
<name>A0A840NB91_9BRAD</name>
<comment type="caution">
    <text evidence="3">The sequence shown here is derived from an EMBL/GenBank/DDBJ whole genome shotgun (WGS) entry which is preliminary data.</text>
</comment>
<dbReference type="Pfam" id="PF07813">
    <property type="entry name" value="LTXXQ"/>
    <property type="match status" value="1"/>
</dbReference>
<evidence type="ECO:0000313" key="4">
    <source>
        <dbReference type="Proteomes" id="UP000521227"/>
    </source>
</evidence>
<keyword evidence="2" id="KW-0732">Signal</keyword>
<dbReference type="AlphaFoldDB" id="A0A840NB91"/>
<evidence type="ECO:0000313" key="3">
    <source>
        <dbReference type="EMBL" id="MBB5055028.1"/>
    </source>
</evidence>
<dbReference type="InterPro" id="IPR012899">
    <property type="entry name" value="LTXXQ"/>
</dbReference>
<feature type="chain" id="PRO_5032397302" description="Spy/CpxP family protein refolding chaperone" evidence="2">
    <location>
        <begin position="23"/>
        <end position="229"/>
    </location>
</feature>
<sequence>MSTFRTLIGVASALAILAAPHAGNSADGQTPSRLLLAMDDMKPMQPDPMGKPGSMNMPGGQPQKAGQDRRMMDDRMNPPAQMQEKCQGSMCQPQNGMMMMMEKMMRGHMGSMPGMGTTSGTTDVTERIEGRIAFLKAELQITDKQQADWNALAESLRSGRQHLVDARNLLVVDDKTNSAARIERYERHLAERLEAVKSARTAFTRLYPTLNDAQKQTADTILLPLIATF</sequence>
<dbReference type="RefSeq" id="WP_184090176.1">
    <property type="nucleotide sequence ID" value="NZ_JACHIJ010000010.1"/>
</dbReference>
<feature type="region of interest" description="Disordered" evidence="1">
    <location>
        <begin position="41"/>
        <end position="70"/>
    </location>
</feature>
<feature type="compositionally biased region" description="Low complexity" evidence="1">
    <location>
        <begin position="43"/>
        <end position="53"/>
    </location>
</feature>
<gene>
    <name evidence="3" type="ORF">HNQ36_005039</name>
</gene>
<reference evidence="3 4" key="1">
    <citation type="submission" date="2020-08" db="EMBL/GenBank/DDBJ databases">
        <title>Genomic Encyclopedia of Type Strains, Phase IV (KMG-IV): sequencing the most valuable type-strain genomes for metagenomic binning, comparative biology and taxonomic classification.</title>
        <authorList>
            <person name="Goeker M."/>
        </authorList>
    </citation>
    <scope>NUCLEOTIDE SEQUENCE [LARGE SCALE GENOMIC DNA]</scope>
    <source>
        <strain evidence="3 4">DSM 17498</strain>
    </source>
</reference>
<dbReference type="GO" id="GO:0042597">
    <property type="term" value="C:periplasmic space"/>
    <property type="evidence" value="ECO:0007669"/>
    <property type="project" value="InterPro"/>
</dbReference>
<organism evidence="3 4">
    <name type="scientific">Afipia massiliensis</name>
    <dbReference type="NCBI Taxonomy" id="211460"/>
    <lineage>
        <taxon>Bacteria</taxon>
        <taxon>Pseudomonadati</taxon>
        <taxon>Pseudomonadota</taxon>
        <taxon>Alphaproteobacteria</taxon>
        <taxon>Hyphomicrobiales</taxon>
        <taxon>Nitrobacteraceae</taxon>
        <taxon>Afipia</taxon>
    </lineage>
</organism>
<feature type="signal peptide" evidence="2">
    <location>
        <begin position="1"/>
        <end position="22"/>
    </location>
</feature>
<dbReference type="Proteomes" id="UP000521227">
    <property type="component" value="Unassembled WGS sequence"/>
</dbReference>
<accession>A0A840NB91</accession>
<protein>
    <recommendedName>
        <fullName evidence="5">Spy/CpxP family protein refolding chaperone</fullName>
    </recommendedName>
</protein>